<feature type="compositionally biased region" description="Polar residues" evidence="1">
    <location>
        <begin position="463"/>
        <end position="472"/>
    </location>
</feature>
<reference evidence="2 3" key="1">
    <citation type="submission" date="2019-09" db="EMBL/GenBank/DDBJ databases">
        <authorList>
            <consortium name="DOE Joint Genome Institute"/>
            <person name="Mondo S.J."/>
            <person name="Navarro-Mendoza M.I."/>
            <person name="Perez-Arques C."/>
            <person name="Panchal S."/>
            <person name="Nicolas F.E."/>
            <person name="Ganguly P."/>
            <person name="Pangilinan J."/>
            <person name="Grigoriev I."/>
            <person name="Heitman J."/>
            <person name="Sanya K."/>
            <person name="Garre V."/>
        </authorList>
    </citation>
    <scope>NUCLEOTIDE SEQUENCE [LARGE SCALE GENOMIC DNA]</scope>
    <source>
        <strain evidence="2 3">MU402</strain>
    </source>
</reference>
<feature type="compositionally biased region" description="Polar residues" evidence="1">
    <location>
        <begin position="412"/>
        <end position="424"/>
    </location>
</feature>
<evidence type="ECO:0000256" key="1">
    <source>
        <dbReference type="SAM" id="MobiDB-lite"/>
    </source>
</evidence>
<feature type="compositionally biased region" description="Gly residues" evidence="1">
    <location>
        <begin position="17"/>
        <end position="29"/>
    </location>
</feature>
<feature type="region of interest" description="Disordered" evidence="1">
    <location>
        <begin position="17"/>
        <end position="47"/>
    </location>
</feature>
<name>A0A8H4BDQ6_MUCCL</name>
<feature type="compositionally biased region" description="Low complexity" evidence="1">
    <location>
        <begin position="224"/>
        <end position="249"/>
    </location>
</feature>
<feature type="compositionally biased region" description="Low complexity" evidence="1">
    <location>
        <begin position="373"/>
        <end position="385"/>
    </location>
</feature>
<feature type="compositionally biased region" description="Low complexity" evidence="1">
    <location>
        <begin position="317"/>
        <end position="338"/>
    </location>
</feature>
<gene>
    <name evidence="2" type="ORF">FB192DRAFT_1331022</name>
</gene>
<comment type="caution">
    <text evidence="2">The sequence shown here is derived from an EMBL/GenBank/DDBJ whole genome shotgun (WGS) entry which is preliminary data.</text>
</comment>
<sequence>MTQSPSLRFFSSFKGGAGAGAAAAGGGTGTKQQPKVPVEQEATNQPDNVQGWLMNVESYHREPQHVATIVDADNNSIPIEHIRSDRSGRPGSIASEDSVNLDELINANFTVDMDDETDLPDLADLDLDDSNDDFWKLEKNDTISNLTTGFDDFSKSIADNIDLDWSPTDTDANHMKTSLPVTPSSDIASRYRRSDSISSENSLTSQSTITQYAKYGLTPVTYPSESSSTSSRSLSRQSNYSTASSNTTSGIPHPRTNSSSNNNASSNGGIPTPSRSYTLRESNVAKSNASYILSPSNKKGSTQRTTPQLAKRASHIPAPASYTSSPPSPQRTISSSSSGLRKPATATATQKRIPQRASHIPSVRESLHRPGSPLQHHPQQPHQRPSATPSRIGMRSPTPGGPRNSIFAAPNKDQQQQQKRSITPTIRHHAHQPTTTATEDSKRPASAMASRPSGLRPPGSIAAASSTNSVRSVSRIGTYKKPTSS</sequence>
<feature type="compositionally biased region" description="Polar residues" evidence="1">
    <location>
        <begin position="168"/>
        <end position="187"/>
    </location>
</feature>
<organism evidence="2 3">
    <name type="scientific">Mucor circinelloides f. lusitanicus</name>
    <name type="common">Mucor racemosus var. lusitanicus</name>
    <dbReference type="NCBI Taxonomy" id="29924"/>
    <lineage>
        <taxon>Eukaryota</taxon>
        <taxon>Fungi</taxon>
        <taxon>Fungi incertae sedis</taxon>
        <taxon>Mucoromycota</taxon>
        <taxon>Mucoromycotina</taxon>
        <taxon>Mucoromycetes</taxon>
        <taxon>Mucorales</taxon>
        <taxon>Mucorineae</taxon>
        <taxon>Mucoraceae</taxon>
        <taxon>Mucor</taxon>
    </lineage>
</organism>
<accession>A0A8H4BDQ6</accession>
<dbReference type="EMBL" id="JAAECE010000006">
    <property type="protein sequence ID" value="KAF1800151.1"/>
    <property type="molecule type" value="Genomic_DNA"/>
</dbReference>
<feature type="region of interest" description="Disordered" evidence="1">
    <location>
        <begin position="168"/>
        <end position="205"/>
    </location>
</feature>
<protein>
    <submittedName>
        <fullName evidence="2">Uncharacterized protein</fullName>
    </submittedName>
</protein>
<dbReference type="Proteomes" id="UP000469890">
    <property type="component" value="Unassembled WGS sequence"/>
</dbReference>
<dbReference type="AlphaFoldDB" id="A0A8H4BDQ6"/>
<evidence type="ECO:0000313" key="2">
    <source>
        <dbReference type="EMBL" id="KAF1800151.1"/>
    </source>
</evidence>
<feature type="compositionally biased region" description="Polar residues" evidence="1">
    <location>
        <begin position="196"/>
        <end position="205"/>
    </location>
</feature>
<feature type="region of interest" description="Disordered" evidence="1">
    <location>
        <begin position="289"/>
        <end position="485"/>
    </location>
</feature>
<feature type="compositionally biased region" description="Low complexity" evidence="1">
    <location>
        <begin position="257"/>
        <end position="267"/>
    </location>
</feature>
<evidence type="ECO:0000313" key="3">
    <source>
        <dbReference type="Proteomes" id="UP000469890"/>
    </source>
</evidence>
<feature type="region of interest" description="Disordered" evidence="1">
    <location>
        <begin position="221"/>
        <end position="276"/>
    </location>
</feature>
<feature type="compositionally biased region" description="Polar residues" evidence="1">
    <location>
        <begin position="289"/>
        <end position="308"/>
    </location>
</feature>
<proteinExistence type="predicted"/>